<dbReference type="InterPro" id="IPR002591">
    <property type="entry name" value="Phosphodiest/P_Trfase"/>
</dbReference>
<gene>
    <name evidence="1" type="ORF">Q8A70_25455</name>
</gene>
<dbReference type="SUPFAM" id="SSF53649">
    <property type="entry name" value="Alkaline phosphatase-like"/>
    <property type="match status" value="1"/>
</dbReference>
<dbReference type="PANTHER" id="PTHR10151">
    <property type="entry name" value="ECTONUCLEOTIDE PYROPHOSPHATASE/PHOSPHODIESTERASE"/>
    <property type="match status" value="1"/>
</dbReference>
<dbReference type="PANTHER" id="PTHR10151:SF120">
    <property type="entry name" value="BIS(5'-ADENOSYL)-TRIPHOSPHATASE"/>
    <property type="match status" value="1"/>
</dbReference>
<sequence>MARPRRILIASFDGLRSDLISPELTPNLVRLQETGTTLARHRTIYPSETRTAFPSLVTGATPNRHGLIGNKYVDRASRPERYLDTSDSELLARLDHESGGRLMTAPTLGEILAAAGRSLAVLSTNTPGTTRLFHHKAEAFGHVRLSGHFREACTPADTLAAIEKKQGALPPLPPRGEPDRDGQDYITTAFLDCIEARLKPDVTVISYGEPDVCSHLNGTGATKTREIIAFCDRQFGRVLDWWDAEGRDQGVQIFATCDHGQITGHSRVSVLDRLRAAGFAPAHAPGVDVDVVAVPGQVGALYLKERNQASLTRLVEALLAEPWCGPIFTAAKNDVEGLAPGSFGSHLVFAEHDRAPDVYFAFRADDSIDPFGLTGGTYYDNDRRPGLGVHGGLHPKELTAVGLAAGSAFRQGGFVSLTPSGVCDLAPTTLYLLGLPIAASMTGRILSEILADGAPIAEPIRAEALETGHAGYTQMLQRVHVGSTTYIEGGWANSAAAAAPRNAERLN</sequence>
<dbReference type="EMBL" id="JAUYVI010000009">
    <property type="protein sequence ID" value="MDQ7251059.1"/>
    <property type="molecule type" value="Genomic_DNA"/>
</dbReference>
<evidence type="ECO:0000313" key="2">
    <source>
        <dbReference type="Proteomes" id="UP001230156"/>
    </source>
</evidence>
<dbReference type="Proteomes" id="UP001230156">
    <property type="component" value="Unassembled WGS sequence"/>
</dbReference>
<dbReference type="InterPro" id="IPR017850">
    <property type="entry name" value="Alkaline_phosphatase_core_sf"/>
</dbReference>
<proteinExistence type="predicted"/>
<protein>
    <submittedName>
        <fullName evidence="1">Alkaline phosphatase family protein</fullName>
    </submittedName>
</protein>
<name>A0ABU0YTM8_9PROT</name>
<keyword evidence="2" id="KW-1185">Reference proteome</keyword>
<dbReference type="Gene3D" id="3.40.720.10">
    <property type="entry name" value="Alkaline Phosphatase, subunit A"/>
    <property type="match status" value="2"/>
</dbReference>
<organism evidence="1 2">
    <name type="scientific">Dongia sedimenti</name>
    <dbReference type="NCBI Taxonomy" id="3064282"/>
    <lineage>
        <taxon>Bacteria</taxon>
        <taxon>Pseudomonadati</taxon>
        <taxon>Pseudomonadota</taxon>
        <taxon>Alphaproteobacteria</taxon>
        <taxon>Rhodospirillales</taxon>
        <taxon>Dongiaceae</taxon>
        <taxon>Dongia</taxon>
    </lineage>
</organism>
<reference evidence="2" key="1">
    <citation type="submission" date="2023-08" db="EMBL/GenBank/DDBJ databases">
        <title>Rhodospirillaceae gen. nov., a novel taxon isolated from the Yangtze River Yuezi River estuary sludge.</title>
        <authorList>
            <person name="Ruan L."/>
        </authorList>
    </citation>
    <scope>NUCLEOTIDE SEQUENCE [LARGE SCALE GENOMIC DNA]</scope>
    <source>
        <strain evidence="2">R-7</strain>
    </source>
</reference>
<accession>A0ABU0YTM8</accession>
<dbReference type="Pfam" id="PF01663">
    <property type="entry name" value="Phosphodiest"/>
    <property type="match status" value="1"/>
</dbReference>
<dbReference type="RefSeq" id="WP_379961055.1">
    <property type="nucleotide sequence ID" value="NZ_JAUYVI010000009.1"/>
</dbReference>
<evidence type="ECO:0000313" key="1">
    <source>
        <dbReference type="EMBL" id="MDQ7251059.1"/>
    </source>
</evidence>
<comment type="caution">
    <text evidence="1">The sequence shown here is derived from an EMBL/GenBank/DDBJ whole genome shotgun (WGS) entry which is preliminary data.</text>
</comment>